<protein>
    <recommendedName>
        <fullName evidence="5">Methyltransferase FkbM domain-containing protein</fullName>
    </recommendedName>
</protein>
<feature type="signal peptide" evidence="1">
    <location>
        <begin position="1"/>
        <end position="17"/>
    </location>
</feature>
<dbReference type="InterPro" id="IPR029063">
    <property type="entry name" value="SAM-dependent_MTases_sf"/>
</dbReference>
<accession>A0A7R9USL2</accession>
<dbReference type="NCBIfam" id="TIGR01444">
    <property type="entry name" value="fkbM_fam"/>
    <property type="match status" value="1"/>
</dbReference>
<organism evidence="2">
    <name type="scientific">Diacronema lutheri</name>
    <name type="common">Unicellular marine alga</name>
    <name type="synonym">Monochrysis lutheri</name>
    <dbReference type="NCBI Taxonomy" id="2081491"/>
    <lineage>
        <taxon>Eukaryota</taxon>
        <taxon>Haptista</taxon>
        <taxon>Haptophyta</taxon>
        <taxon>Pavlovophyceae</taxon>
        <taxon>Pavlovales</taxon>
        <taxon>Pavlovaceae</taxon>
        <taxon>Diacronema</taxon>
    </lineage>
</organism>
<evidence type="ECO:0000313" key="3">
    <source>
        <dbReference type="EMBL" id="KAG8459619.1"/>
    </source>
</evidence>
<dbReference type="InterPro" id="IPR006342">
    <property type="entry name" value="FkbM_mtfrase"/>
</dbReference>
<reference evidence="2" key="1">
    <citation type="submission" date="2021-01" db="EMBL/GenBank/DDBJ databases">
        <authorList>
            <person name="Corre E."/>
            <person name="Pelletier E."/>
            <person name="Niang G."/>
            <person name="Scheremetjew M."/>
            <person name="Finn R."/>
            <person name="Kale V."/>
            <person name="Holt S."/>
            <person name="Cochrane G."/>
            <person name="Meng A."/>
            <person name="Brown T."/>
            <person name="Cohen L."/>
        </authorList>
    </citation>
    <scope>NUCLEOTIDE SEQUENCE</scope>
    <source>
        <strain evidence="2">RCC1537</strain>
    </source>
</reference>
<keyword evidence="1" id="KW-0732">Signal</keyword>
<reference evidence="3" key="2">
    <citation type="submission" date="2021-05" db="EMBL/GenBank/DDBJ databases">
        <title>The genome of the haptophyte Pavlova lutheri (Diacronema luteri, Pavlovales) - a model for lipid biosynthesis in eukaryotic algae.</title>
        <authorList>
            <person name="Hulatt C.J."/>
            <person name="Posewitz M.C."/>
        </authorList>
    </citation>
    <scope>NUCLEOTIDE SEQUENCE</scope>
    <source>
        <strain evidence="3">NIVA-4/92</strain>
    </source>
</reference>
<gene>
    <name evidence="3" type="ORF">KFE25_000975</name>
    <name evidence="2" type="ORF">PLUT1463_LOCUS8617</name>
</gene>
<evidence type="ECO:0000313" key="2">
    <source>
        <dbReference type="EMBL" id="CAD8274301.1"/>
    </source>
</evidence>
<evidence type="ECO:0000256" key="1">
    <source>
        <dbReference type="SAM" id="SignalP"/>
    </source>
</evidence>
<keyword evidence="4" id="KW-1185">Reference proteome</keyword>
<feature type="chain" id="PRO_5036211997" description="Methyltransferase FkbM domain-containing protein" evidence="1">
    <location>
        <begin position="18"/>
        <end position="381"/>
    </location>
</feature>
<dbReference type="SUPFAM" id="SSF53335">
    <property type="entry name" value="S-adenosyl-L-methionine-dependent methyltransferases"/>
    <property type="match status" value="1"/>
</dbReference>
<evidence type="ECO:0008006" key="5">
    <source>
        <dbReference type="Google" id="ProtNLM"/>
    </source>
</evidence>
<evidence type="ECO:0000313" key="4">
    <source>
        <dbReference type="Proteomes" id="UP000751190"/>
    </source>
</evidence>
<dbReference type="EMBL" id="HBEB01013393">
    <property type="protein sequence ID" value="CAD8274301.1"/>
    <property type="molecule type" value="Transcribed_RNA"/>
</dbReference>
<dbReference type="OrthoDB" id="411251at2759"/>
<dbReference type="AlphaFoldDB" id="A0A7R9USL2"/>
<dbReference type="Gene3D" id="3.40.50.150">
    <property type="entry name" value="Vaccinia Virus protein VP39"/>
    <property type="match status" value="1"/>
</dbReference>
<sequence>MFFVHGLGAMCAGFVTTMITPPWPGVPFELACPRGTQQHECARLQGHMPTCHEPEKDTQEVLNSFLAHCNWPGQSCAYVDIGCNIGYFAMHAAMLGASVRCYEPTPFFTMAIRESLRLAPSEVAGRVVVENVAVVPSAERAPPSLNFSYAYSACHIGRRAIRQHVARYGHWTTPTLAMSKLVVSKSPITLLKVDIDHNEGELLHHVIDLLASGEAHIDTILVELGDNRASRAGCAPSHATCKQASTLRGGSLRDVWRLQHELNYTAYRVNIHTAREIFGWRGDNLNLNHMAPAHPGLKPLFGVRMMRKLELLKRSLPLEQYATGELFAWGQSFLFTRQQLLERARHHSIDVAFVGLIASREPLNAGMEEAVLPRADVEVQA</sequence>
<proteinExistence type="predicted"/>
<name>A0A7R9USL2_DIALT</name>
<dbReference type="EMBL" id="JAGTXO010000039">
    <property type="protein sequence ID" value="KAG8459619.1"/>
    <property type="molecule type" value="Genomic_DNA"/>
</dbReference>
<dbReference type="Proteomes" id="UP000751190">
    <property type="component" value="Unassembled WGS sequence"/>
</dbReference>